<name>A0A1G5S0M3_PSEXY</name>
<keyword evidence="2" id="KW-0732">Signal</keyword>
<organism evidence="3 4">
    <name type="scientific">Pseudobutyrivibrio xylanivorans</name>
    <dbReference type="NCBI Taxonomy" id="185007"/>
    <lineage>
        <taxon>Bacteria</taxon>
        <taxon>Bacillati</taxon>
        <taxon>Bacillota</taxon>
        <taxon>Clostridia</taxon>
        <taxon>Lachnospirales</taxon>
        <taxon>Lachnospiraceae</taxon>
        <taxon>Pseudobutyrivibrio</taxon>
    </lineage>
</organism>
<evidence type="ECO:0000256" key="1">
    <source>
        <dbReference type="SAM" id="Phobius"/>
    </source>
</evidence>
<evidence type="ECO:0000313" key="3">
    <source>
        <dbReference type="EMBL" id="SCZ79688.1"/>
    </source>
</evidence>
<accession>A0A1G5S0M3</accession>
<dbReference type="AlphaFoldDB" id="A0A1G5S0M3"/>
<feature type="transmembrane region" description="Helical" evidence="1">
    <location>
        <begin position="295"/>
        <end position="322"/>
    </location>
</feature>
<keyword evidence="1" id="KW-1133">Transmembrane helix</keyword>
<protein>
    <submittedName>
        <fullName evidence="3">Uncharacterized protein</fullName>
    </submittedName>
</protein>
<dbReference type="Gene3D" id="2.60.40.10">
    <property type="entry name" value="Immunoglobulins"/>
    <property type="match status" value="1"/>
</dbReference>
<dbReference type="InterPro" id="IPR013783">
    <property type="entry name" value="Ig-like_fold"/>
</dbReference>
<evidence type="ECO:0000256" key="2">
    <source>
        <dbReference type="SAM" id="SignalP"/>
    </source>
</evidence>
<proteinExistence type="predicted"/>
<reference evidence="3 4" key="1">
    <citation type="submission" date="2016-10" db="EMBL/GenBank/DDBJ databases">
        <authorList>
            <person name="de Groot N.N."/>
        </authorList>
    </citation>
    <scope>NUCLEOTIDE SEQUENCE [LARGE SCALE GENOMIC DNA]</scope>
    <source>
        <strain evidence="3 4">DSM 10317</strain>
    </source>
</reference>
<keyword evidence="1" id="KW-0472">Membrane</keyword>
<keyword evidence="1" id="KW-0812">Transmembrane</keyword>
<dbReference type="Proteomes" id="UP000199428">
    <property type="component" value="Unassembled WGS sequence"/>
</dbReference>
<feature type="signal peptide" evidence="2">
    <location>
        <begin position="1"/>
        <end position="31"/>
    </location>
</feature>
<evidence type="ECO:0000313" key="4">
    <source>
        <dbReference type="Proteomes" id="UP000199428"/>
    </source>
</evidence>
<dbReference type="RefSeq" id="WP_090163041.1">
    <property type="nucleotide sequence ID" value="NZ_FMWK01000010.1"/>
</dbReference>
<feature type="chain" id="PRO_5011585403" evidence="2">
    <location>
        <begin position="32"/>
        <end position="327"/>
    </location>
</feature>
<dbReference type="EMBL" id="FMWK01000010">
    <property type="protein sequence ID" value="SCZ79688.1"/>
    <property type="molecule type" value="Genomic_DNA"/>
</dbReference>
<gene>
    <name evidence="3" type="ORF">SAMN02910350_01899</name>
</gene>
<sequence>MKKLNKMLRELLVCLVTVICLGTNFSTVANATEVEAPADEQAATEARPAAQAVATTAEGSSAAIVEVQDYTIEGGMIEAGKEITVNLTLHNTSSSVNASSTMMTLSNSTGSLYPAYGKSNQIYVGNISAGNTKVVSVPMTIGSNFAGDAIDLTCRFDYASQNARLTNTAMIVIPISGGNTIGVKSINVSSHAIVNGKSLLTFSYVNQSSSNITDAKLSIEGNVSSASKEISLDTVYAGKAYTQDFYVTFKEPGNQAIKVTLQYTDVDGEVTVTDLGTFDVTVSKQNVEEENNSQISFVVSLIGKIVAMAIIIFAAAVMYVYIKKKVF</sequence>